<gene>
    <name evidence="3" type="ORF">C683_0118</name>
</gene>
<evidence type="ECO:0000256" key="1">
    <source>
        <dbReference type="ARBA" id="ARBA00022801"/>
    </source>
</evidence>
<protein>
    <submittedName>
        <fullName evidence="3">CMP-binding-factor 1</fullName>
    </submittedName>
</protein>
<dbReference type="AlphaFoldDB" id="K8Z9Y1"/>
<dbReference type="eggNOG" id="COG3481">
    <property type="taxonomic scope" value="Bacteria"/>
</dbReference>
<dbReference type="SMART" id="SM00471">
    <property type="entry name" value="HDc"/>
    <property type="match status" value="1"/>
</dbReference>
<dbReference type="Gene3D" id="2.40.50.140">
    <property type="entry name" value="Nucleic acid-binding proteins"/>
    <property type="match status" value="1"/>
</dbReference>
<dbReference type="InterPro" id="IPR004365">
    <property type="entry name" value="NA-bd_OB_tRNA"/>
</dbReference>
<organism evidence="3 4">
    <name type="scientific">Catellicoccus marimammalium M35/04/3</name>
    <dbReference type="NCBI Taxonomy" id="1234409"/>
    <lineage>
        <taxon>Bacteria</taxon>
        <taxon>Bacillati</taxon>
        <taxon>Bacillota</taxon>
        <taxon>Bacilli</taxon>
        <taxon>Lactobacillales</taxon>
        <taxon>Enterococcaceae</taxon>
        <taxon>Catellicoccus</taxon>
    </lineage>
</organism>
<dbReference type="InterPro" id="IPR003607">
    <property type="entry name" value="HD/PDEase_dom"/>
</dbReference>
<dbReference type="PANTHER" id="PTHR37294:SF1">
    <property type="entry name" value="3'-5' EXORIBONUCLEASE YHAM"/>
    <property type="match status" value="1"/>
</dbReference>
<evidence type="ECO:0000259" key="2">
    <source>
        <dbReference type="SMART" id="SM00471"/>
    </source>
</evidence>
<dbReference type="SUPFAM" id="SSF50249">
    <property type="entry name" value="Nucleic acid-binding proteins"/>
    <property type="match status" value="1"/>
</dbReference>
<dbReference type="Gene3D" id="1.10.3210.10">
    <property type="entry name" value="Hypothetical protein af1432"/>
    <property type="match status" value="1"/>
</dbReference>
<evidence type="ECO:0000313" key="3">
    <source>
        <dbReference type="EMBL" id="EKU27859.1"/>
    </source>
</evidence>
<dbReference type="PATRIC" id="fig|1234409.3.peg.90"/>
<dbReference type="GO" id="GO:0016787">
    <property type="term" value="F:hydrolase activity"/>
    <property type="evidence" value="ECO:0007669"/>
    <property type="project" value="UniProtKB-KW"/>
</dbReference>
<dbReference type="Pfam" id="PF01336">
    <property type="entry name" value="tRNA_anti-codon"/>
    <property type="match status" value="1"/>
</dbReference>
<dbReference type="STRING" id="1234409.C683_0118"/>
<dbReference type="Proteomes" id="UP000016057">
    <property type="component" value="Unassembled WGS sequence"/>
</dbReference>
<sequence length="312" mass="36517">MLRDYQEGDYVETPVYVEMVEKREDRKGNFYLSLLVRDKSTSVNAKWWNVPENEQLQEGEVILVQGRMTLFNEKKQLKIQKIQKITEGEAADPSQYQRIVHKSKEALMQEWNEACNEITNERYRYLLKEIWRQEREKISTYPAAKSFHHAYSQGLMTHTLSMFHVAKAICQCYPYLHKDLLLTGVLFHDLGKIDEFTQSNQPQYSLIGNLVGHIVSIVERIDELSLEQGWDLNEEDLISLKHLILAHHGKKEYGSPIEPKLLEAEVLHFIDHLDATIEMIHTALLDTPKGEFTERLAGLDYRQFYHLQDGEE</sequence>
<dbReference type="GO" id="GO:0031125">
    <property type="term" value="P:rRNA 3'-end processing"/>
    <property type="evidence" value="ECO:0007669"/>
    <property type="project" value="TreeGrafter"/>
</dbReference>
<proteinExistence type="predicted"/>
<dbReference type="EMBL" id="AMYT01000007">
    <property type="protein sequence ID" value="EKU27859.1"/>
    <property type="molecule type" value="Genomic_DNA"/>
</dbReference>
<dbReference type="GO" id="GO:0003676">
    <property type="term" value="F:nucleic acid binding"/>
    <property type="evidence" value="ECO:0007669"/>
    <property type="project" value="InterPro"/>
</dbReference>
<evidence type="ECO:0000313" key="4">
    <source>
        <dbReference type="Proteomes" id="UP000016057"/>
    </source>
</evidence>
<dbReference type="RefSeq" id="WP_009488284.1">
    <property type="nucleotide sequence ID" value="NZ_AMYT01000007.1"/>
</dbReference>
<dbReference type="Pfam" id="PF01966">
    <property type="entry name" value="HD"/>
    <property type="match status" value="1"/>
</dbReference>
<dbReference type="SUPFAM" id="SSF109604">
    <property type="entry name" value="HD-domain/PDEase-like"/>
    <property type="match status" value="1"/>
</dbReference>
<dbReference type="OrthoDB" id="9778453at2"/>
<feature type="domain" description="HD/PDEase" evidence="2">
    <location>
        <begin position="151"/>
        <end position="285"/>
    </location>
</feature>
<keyword evidence="4" id="KW-1185">Reference proteome</keyword>
<dbReference type="CDD" id="cd00077">
    <property type="entry name" value="HDc"/>
    <property type="match status" value="1"/>
</dbReference>
<accession>K8Z9Y1</accession>
<keyword evidence="1" id="KW-0378">Hydrolase</keyword>
<comment type="caution">
    <text evidence="3">The sequence shown here is derived from an EMBL/GenBank/DDBJ whole genome shotgun (WGS) entry which is preliminary data.</text>
</comment>
<dbReference type="InterPro" id="IPR050798">
    <property type="entry name" value="YhaM_exoribonuc/phosphodiest"/>
</dbReference>
<dbReference type="InterPro" id="IPR012340">
    <property type="entry name" value="NA-bd_OB-fold"/>
</dbReference>
<dbReference type="PANTHER" id="PTHR37294">
    <property type="entry name" value="3'-5' EXORIBONUCLEASE YHAM"/>
    <property type="match status" value="1"/>
</dbReference>
<dbReference type="InterPro" id="IPR006674">
    <property type="entry name" value="HD_domain"/>
</dbReference>
<name>K8Z9Y1_9ENTE</name>
<reference evidence="3 4" key="1">
    <citation type="journal article" date="2013" name="Genome Announc.">
        <title>Draft Genome Sequence of Catellicoccus marimammalium, a Novel Species Commonly Found in Gull Feces.</title>
        <authorList>
            <person name="Weigand M.R."/>
            <person name="Ryu H."/>
            <person name="Bozcek L."/>
            <person name="Konstantinidis K.T."/>
            <person name="Santo Domingo J.W."/>
        </authorList>
    </citation>
    <scope>NUCLEOTIDE SEQUENCE [LARGE SCALE GENOMIC DNA]</scope>
    <source>
        <strain evidence="3 4">M35/04/3</strain>
    </source>
</reference>